<dbReference type="PROSITE" id="PS51318">
    <property type="entry name" value="TAT"/>
    <property type="match status" value="1"/>
</dbReference>
<feature type="compositionally biased region" description="Low complexity" evidence="1">
    <location>
        <begin position="159"/>
        <end position="182"/>
    </location>
</feature>
<evidence type="ECO:0000256" key="1">
    <source>
        <dbReference type="SAM" id="MobiDB-lite"/>
    </source>
</evidence>
<evidence type="ECO:0000313" key="3">
    <source>
        <dbReference type="Proteomes" id="UP001154061"/>
    </source>
</evidence>
<feature type="compositionally biased region" description="Low complexity" evidence="1">
    <location>
        <begin position="143"/>
        <end position="152"/>
    </location>
</feature>
<dbReference type="RefSeq" id="WP_277521678.1">
    <property type="nucleotide sequence ID" value="NZ_JAMQOT010000003.1"/>
</dbReference>
<name>A0A9Q4Q0M9_9EURY</name>
<organism evidence="2 3">
    <name type="scientific">Natrinema salsiterrestre</name>
    <dbReference type="NCBI Taxonomy" id="2950540"/>
    <lineage>
        <taxon>Archaea</taxon>
        <taxon>Methanobacteriati</taxon>
        <taxon>Methanobacteriota</taxon>
        <taxon>Stenosarchaea group</taxon>
        <taxon>Halobacteria</taxon>
        <taxon>Halobacteriales</taxon>
        <taxon>Natrialbaceae</taxon>
        <taxon>Natrinema</taxon>
    </lineage>
</organism>
<proteinExistence type="predicted"/>
<dbReference type="Proteomes" id="UP001154061">
    <property type="component" value="Unassembled WGS sequence"/>
</dbReference>
<dbReference type="InterPro" id="IPR006311">
    <property type="entry name" value="TAT_signal"/>
</dbReference>
<evidence type="ECO:0008006" key="4">
    <source>
        <dbReference type="Google" id="ProtNLM"/>
    </source>
</evidence>
<dbReference type="AlphaFoldDB" id="A0A9Q4Q0M9"/>
<keyword evidence="3" id="KW-1185">Reference proteome</keyword>
<accession>A0A9Q4Q0M9</accession>
<dbReference type="EMBL" id="JAMQOT010000003">
    <property type="protein sequence ID" value="MDF9746159.1"/>
    <property type="molecule type" value="Genomic_DNA"/>
</dbReference>
<comment type="caution">
    <text evidence="2">The sequence shown here is derived from an EMBL/GenBank/DDBJ whole genome shotgun (WGS) entry which is preliminary data.</text>
</comment>
<evidence type="ECO:0000313" key="2">
    <source>
        <dbReference type="EMBL" id="MDF9746159.1"/>
    </source>
</evidence>
<feature type="region of interest" description="Disordered" evidence="1">
    <location>
        <begin position="143"/>
        <end position="182"/>
    </location>
</feature>
<sequence>MSNIPTRRSFLALTGTAAAASLAGCSRFGSTDQSADGSEDPVTVQITAAEEEVTSLREEIEADIESGDLSQQEGQLEYRERRLELVESAATSFEESVSDSEFTIEESETAYGLFLVAGSADAILSELRNGSVGGVYPGDQYEQRVQQQQQQAQRREQQRALLEQQQQAADNETTNETNETDG</sequence>
<protein>
    <recommendedName>
        <fullName evidence="4">Twin-arginine translocation signal domain-containing protein</fullName>
    </recommendedName>
</protein>
<reference evidence="2" key="1">
    <citation type="submission" date="2022-06" db="EMBL/GenBank/DDBJ databases">
        <title>Natrinema sp. a new haloarchaeum isolate from saline soil.</title>
        <authorList>
            <person name="Strakova D."/>
            <person name="Galisteo C."/>
            <person name="Sanchez-Porro C."/>
            <person name="Ventosa A."/>
        </authorList>
    </citation>
    <scope>NUCLEOTIDE SEQUENCE</scope>
    <source>
        <strain evidence="2">S1CR25-10</strain>
    </source>
</reference>
<gene>
    <name evidence="2" type="ORF">NDI89_11255</name>
</gene>
<dbReference type="PROSITE" id="PS51257">
    <property type="entry name" value="PROKAR_LIPOPROTEIN"/>
    <property type="match status" value="1"/>
</dbReference>